<keyword evidence="4" id="KW-0732">Signal</keyword>
<dbReference type="Gene3D" id="3.10.105.10">
    <property type="entry name" value="Dipeptide-binding Protein, Domain 3"/>
    <property type="match status" value="1"/>
</dbReference>
<dbReference type="PANTHER" id="PTHR30290:SF10">
    <property type="entry name" value="PERIPLASMIC OLIGOPEPTIDE-BINDING PROTEIN-RELATED"/>
    <property type="match status" value="1"/>
</dbReference>
<evidence type="ECO:0000256" key="4">
    <source>
        <dbReference type="ARBA" id="ARBA00022729"/>
    </source>
</evidence>
<dbReference type="RefSeq" id="WP_096862534.1">
    <property type="nucleotide sequence ID" value="NZ_CP023668.1"/>
</dbReference>
<dbReference type="AlphaFoldDB" id="A0A291IR94"/>
<dbReference type="KEGG" id="mlac:CP520_00520"/>
<keyword evidence="3" id="KW-0813">Transport</keyword>
<keyword evidence="7" id="KW-1185">Reference proteome</keyword>
<dbReference type="Gene3D" id="3.40.190.10">
    <property type="entry name" value="Periplasmic binding protein-like II"/>
    <property type="match status" value="1"/>
</dbReference>
<name>A0A291IR94_9MOLU</name>
<reference evidence="6 7" key="1">
    <citation type="submission" date="2017-09" db="EMBL/GenBank/DDBJ databases">
        <title>SPAdes assembly of the Mesoplasma lactucae genome.</title>
        <authorList>
            <person name="Knight T.F."/>
            <person name="Rubinstein R."/>
            <person name="Citino T."/>
        </authorList>
    </citation>
    <scope>NUCLEOTIDE SEQUENCE [LARGE SCALE GENOMIC DNA]</scope>
    <source>
        <strain evidence="6 7">831-C4</strain>
    </source>
</reference>
<dbReference type="SUPFAM" id="SSF53850">
    <property type="entry name" value="Periplasmic binding protein-like II"/>
    <property type="match status" value="1"/>
</dbReference>
<dbReference type="Pfam" id="PF00496">
    <property type="entry name" value="SBP_bac_5"/>
    <property type="match status" value="1"/>
</dbReference>
<evidence type="ECO:0000256" key="3">
    <source>
        <dbReference type="ARBA" id="ARBA00022448"/>
    </source>
</evidence>
<dbReference type="EMBL" id="CP023668">
    <property type="protein sequence ID" value="ATG97246.1"/>
    <property type="molecule type" value="Genomic_DNA"/>
</dbReference>
<protein>
    <recommendedName>
        <fullName evidence="5">Solute-binding protein family 5 domain-containing protein</fullName>
    </recommendedName>
</protein>
<dbReference type="PROSITE" id="PS51257">
    <property type="entry name" value="PROKAR_LIPOPROTEIN"/>
    <property type="match status" value="1"/>
</dbReference>
<proteinExistence type="inferred from homology"/>
<dbReference type="GO" id="GO:1904680">
    <property type="term" value="F:peptide transmembrane transporter activity"/>
    <property type="evidence" value="ECO:0007669"/>
    <property type="project" value="TreeGrafter"/>
</dbReference>
<dbReference type="PANTHER" id="PTHR30290">
    <property type="entry name" value="PERIPLASMIC BINDING COMPONENT OF ABC TRANSPORTER"/>
    <property type="match status" value="1"/>
</dbReference>
<evidence type="ECO:0000313" key="7">
    <source>
        <dbReference type="Proteomes" id="UP000232227"/>
    </source>
</evidence>
<dbReference type="GO" id="GO:0030313">
    <property type="term" value="C:cell envelope"/>
    <property type="evidence" value="ECO:0007669"/>
    <property type="project" value="UniProtKB-SubCell"/>
</dbReference>
<comment type="similarity">
    <text evidence="2">Belongs to the bacterial solute-binding protein 5 family.</text>
</comment>
<evidence type="ECO:0000313" key="6">
    <source>
        <dbReference type="EMBL" id="ATG97246.1"/>
    </source>
</evidence>
<sequence>MLKKLTSIFLGTAIVVSTTTGVVACGPITNQKLMNRQVNPNIFKTVYSAPPQTWNMPSTMQGNDIILLANLNDTLLQNDAKGNLVSNLVYGQENKEHGWTVNDDNTEFTFEFRQGASFFNPDGSVHRQIVAKDILNTAMFSLNPMNMSQLRSTWTSIIKNAVQVNQIYTDLNKAHPEKSAFEVSQDPQAVALLKEAIKFDDTDPNTTKFTLVLSKPAPYFPSFLTSAGFSPLPEQALLQGYHYGDTWKNVYTTGPYKVKEYQTSYILKLEKNQNYIDKDNVYINELWFQFNSSPDVSRPRFLFETGDDSEVVLQPSDNYGWKKYVGSDFEHPKFEGITQIPNPSLGTRYLSFSYFNTSKDKDDKYYKSKNDEYYTIANQANVALSLDSVRTLIQYSLDRSKFVKYFSGPFDTNKNRSSFLRNTFSPPDYPNVYPGEGGKEEVSYQKMMEKAYDDMFMKKDGNFLADGQDIYFHNQDLFAPKDAKTGEVKPVITDSKAKEYLNNNDPYKAIMRQVEADLKSFNYDEGVTIPLMTSGVYKTTWNPLIRDMIDIFTNEQKTNYGKSLVRITEQETMNDSEYQSKQLDGAFSMFLTGWSPSFIDPLAFLKAYTIKGDMENYFGLSRIITSSNFDNKNNLTPDSIKVSNEYKKQFKYGNTNQWQNITDKFLNYTNQVFDADKLNKLSEKETRYESFAKAEATAIYDYKLLMPFYIPNGTTKTLITYVDEPTRTHVGYGNSDQRFVGVQMFSSLKEQEEKKNSIKNKEVVLIKQRKDQLV</sequence>
<dbReference type="InterPro" id="IPR000914">
    <property type="entry name" value="SBP_5_dom"/>
</dbReference>
<organism evidence="6 7">
    <name type="scientific">Mesoplasma lactucae ATCC 49193</name>
    <dbReference type="NCBI Taxonomy" id="81460"/>
    <lineage>
        <taxon>Bacteria</taxon>
        <taxon>Bacillati</taxon>
        <taxon>Mycoplasmatota</taxon>
        <taxon>Mollicutes</taxon>
        <taxon>Entomoplasmatales</taxon>
        <taxon>Entomoplasmataceae</taxon>
        <taxon>Mesoplasma</taxon>
    </lineage>
</organism>
<comment type="subcellular location">
    <subcellularLocation>
        <location evidence="1">Cell envelope</location>
    </subcellularLocation>
</comment>
<evidence type="ECO:0000259" key="5">
    <source>
        <dbReference type="Pfam" id="PF00496"/>
    </source>
</evidence>
<evidence type="ECO:0000256" key="1">
    <source>
        <dbReference type="ARBA" id="ARBA00004196"/>
    </source>
</evidence>
<evidence type="ECO:0000256" key="2">
    <source>
        <dbReference type="ARBA" id="ARBA00005695"/>
    </source>
</evidence>
<accession>A0A291IR94</accession>
<gene>
    <name evidence="6" type="ORF">CP520_00520</name>
</gene>
<feature type="domain" description="Solute-binding protein family 5" evidence="5">
    <location>
        <begin position="99"/>
        <end position="409"/>
    </location>
</feature>
<dbReference type="OrthoDB" id="9801912at2"/>
<dbReference type="Proteomes" id="UP000232227">
    <property type="component" value="Chromosome"/>
</dbReference>
<dbReference type="InterPro" id="IPR039424">
    <property type="entry name" value="SBP_5"/>
</dbReference>
<dbReference type="GO" id="GO:0015833">
    <property type="term" value="P:peptide transport"/>
    <property type="evidence" value="ECO:0007669"/>
    <property type="project" value="TreeGrafter"/>
</dbReference>